<sequence length="133" mass="14820">MVDRVARDWTLRAYDGVGAIWDTYPRRCPVTSQLLAGANTKWILVPKAIDGVPVRWLNSHYLNVEPLVARTYGDVPPSLPFSHYRFAERARRFGRSDRLAKHLHKVIDTSGPVPRLADAAVSHLECGAACPSS</sequence>
<name>A0A8J2WSL4_9STRA</name>
<dbReference type="Proteomes" id="UP000789595">
    <property type="component" value="Unassembled WGS sequence"/>
</dbReference>
<dbReference type="EMBL" id="CAKKNE010000001">
    <property type="protein sequence ID" value="CAH0365634.1"/>
    <property type="molecule type" value="Genomic_DNA"/>
</dbReference>
<comment type="caution">
    <text evidence="1">The sequence shown here is derived from an EMBL/GenBank/DDBJ whole genome shotgun (WGS) entry which is preliminary data.</text>
</comment>
<protein>
    <submittedName>
        <fullName evidence="1">Uncharacterized protein</fullName>
    </submittedName>
</protein>
<organism evidence="1 2">
    <name type="scientific">Pelagomonas calceolata</name>
    <dbReference type="NCBI Taxonomy" id="35677"/>
    <lineage>
        <taxon>Eukaryota</taxon>
        <taxon>Sar</taxon>
        <taxon>Stramenopiles</taxon>
        <taxon>Ochrophyta</taxon>
        <taxon>Pelagophyceae</taxon>
        <taxon>Pelagomonadales</taxon>
        <taxon>Pelagomonadaceae</taxon>
        <taxon>Pelagomonas</taxon>
    </lineage>
</organism>
<gene>
    <name evidence="1" type="ORF">PECAL_1P20820</name>
</gene>
<evidence type="ECO:0000313" key="1">
    <source>
        <dbReference type="EMBL" id="CAH0365634.1"/>
    </source>
</evidence>
<keyword evidence="2" id="KW-1185">Reference proteome</keyword>
<proteinExistence type="predicted"/>
<evidence type="ECO:0000313" key="2">
    <source>
        <dbReference type="Proteomes" id="UP000789595"/>
    </source>
</evidence>
<reference evidence="1" key="1">
    <citation type="submission" date="2021-11" db="EMBL/GenBank/DDBJ databases">
        <authorList>
            <consortium name="Genoscope - CEA"/>
            <person name="William W."/>
        </authorList>
    </citation>
    <scope>NUCLEOTIDE SEQUENCE</scope>
</reference>
<dbReference type="AlphaFoldDB" id="A0A8J2WSL4"/>
<accession>A0A8J2WSL4</accession>